<gene>
    <name evidence="1" type="ORF">M2280_004151</name>
</gene>
<sequence length="89" mass="9977">MVKPLGNTDIVEFIPDELGLREREGEFFVLDVINGEASLIASGQGCLAGPKVPVEKLRRVHETFGEFTRETFVDEESVMSEESDHDFYA</sequence>
<proteinExistence type="predicted"/>
<evidence type="ECO:0000313" key="2">
    <source>
        <dbReference type="Proteomes" id="UP001160334"/>
    </source>
</evidence>
<accession>A0ABT6MGA8</accession>
<dbReference type="RefSeq" id="WP_280762194.1">
    <property type="nucleotide sequence ID" value="NZ_JARXVC010000011.1"/>
</dbReference>
<organism evidence="1 2">
    <name type="scientific">Prescottella agglutinans</name>
    <dbReference type="NCBI Taxonomy" id="1644129"/>
    <lineage>
        <taxon>Bacteria</taxon>
        <taxon>Bacillati</taxon>
        <taxon>Actinomycetota</taxon>
        <taxon>Actinomycetes</taxon>
        <taxon>Mycobacteriales</taxon>
        <taxon>Nocardiaceae</taxon>
        <taxon>Prescottella</taxon>
    </lineage>
</organism>
<dbReference type="Proteomes" id="UP001160334">
    <property type="component" value="Unassembled WGS sequence"/>
</dbReference>
<evidence type="ECO:0000313" key="1">
    <source>
        <dbReference type="EMBL" id="MDH6282914.1"/>
    </source>
</evidence>
<comment type="caution">
    <text evidence="1">The sequence shown here is derived from an EMBL/GenBank/DDBJ whole genome shotgun (WGS) entry which is preliminary data.</text>
</comment>
<name>A0ABT6MGA8_9NOCA</name>
<reference evidence="1 2" key="1">
    <citation type="submission" date="2023-04" db="EMBL/GenBank/DDBJ databases">
        <title>Forest soil microbial communities from Buena Vista Peninsula, Colon Province, Panama.</title>
        <authorList>
            <person name="Bouskill N."/>
        </authorList>
    </citation>
    <scope>NUCLEOTIDE SEQUENCE [LARGE SCALE GENOMIC DNA]</scope>
    <source>
        <strain evidence="1 2">CFH S0262</strain>
    </source>
</reference>
<dbReference type="EMBL" id="JARXVC010000011">
    <property type="protein sequence ID" value="MDH6282914.1"/>
    <property type="molecule type" value="Genomic_DNA"/>
</dbReference>
<keyword evidence="2" id="KW-1185">Reference proteome</keyword>
<protein>
    <submittedName>
        <fullName evidence="1">Uncharacterized protein</fullName>
    </submittedName>
</protein>